<keyword evidence="2 5" id="KW-0812">Transmembrane</keyword>
<organism evidence="7 8">
    <name type="scientific">Fusibacillus kribbianus</name>
    <dbReference type="NCBI Taxonomy" id="3044208"/>
    <lineage>
        <taxon>Bacteria</taxon>
        <taxon>Bacillati</taxon>
        <taxon>Bacillota</taxon>
        <taxon>Clostridia</taxon>
        <taxon>Lachnospirales</taxon>
        <taxon>Lachnospiraceae</taxon>
        <taxon>Fusibacillus</taxon>
    </lineage>
</organism>
<sequence>MTGLTALVKRNTKLYFKDRGMFFTSLITPLILLVLYGTFLSNVYEDTFRGALSAAGATVPDKLIGGCVGGELVSSLLAVSCVTVAFCSNLLMVQDKITGARRDIAISPVKSGTVALSYYLSTLISTLLICVAATGVCLGYLSYVGWYLTAGDVLALFLDVFLLVLFGTALSSCVNFPLSTNGQASAVGTIVSAGYGFICGAYMPISQFSPGLQKVISFLPGTYGTSLLRNHALRGVFEEMGNQNFPAEVVEAIRDSVDCNLYFFGEKVELGHMYLILVGAIVLAISIYVGLNVLLGRRRK</sequence>
<keyword evidence="3 5" id="KW-1133">Transmembrane helix</keyword>
<evidence type="ECO:0000256" key="4">
    <source>
        <dbReference type="ARBA" id="ARBA00023136"/>
    </source>
</evidence>
<dbReference type="PANTHER" id="PTHR43229">
    <property type="entry name" value="NODULATION PROTEIN J"/>
    <property type="match status" value="1"/>
</dbReference>
<feature type="transmembrane region" description="Helical" evidence="5">
    <location>
        <begin position="72"/>
        <end position="93"/>
    </location>
</feature>
<dbReference type="Pfam" id="PF01061">
    <property type="entry name" value="ABC2_membrane"/>
    <property type="match status" value="1"/>
</dbReference>
<keyword evidence="8" id="KW-1185">Reference proteome</keyword>
<accession>A0AAP4BBY8</accession>
<dbReference type="PANTHER" id="PTHR43229:SF2">
    <property type="entry name" value="NODULATION PROTEIN J"/>
    <property type="match status" value="1"/>
</dbReference>
<dbReference type="Proteomes" id="UP001300383">
    <property type="component" value="Unassembled WGS sequence"/>
</dbReference>
<name>A0AAP4BBY8_9FIRM</name>
<feature type="transmembrane region" description="Helical" evidence="5">
    <location>
        <begin position="153"/>
        <end position="174"/>
    </location>
</feature>
<dbReference type="EMBL" id="JASGBQ010000026">
    <property type="protein sequence ID" value="MDI9243155.1"/>
    <property type="molecule type" value="Genomic_DNA"/>
</dbReference>
<evidence type="ECO:0000256" key="1">
    <source>
        <dbReference type="ARBA" id="ARBA00004141"/>
    </source>
</evidence>
<feature type="domain" description="ABC-2 type transporter transmembrane" evidence="6">
    <location>
        <begin position="4"/>
        <end position="229"/>
    </location>
</feature>
<feature type="transmembrane region" description="Helical" evidence="5">
    <location>
        <begin position="273"/>
        <end position="295"/>
    </location>
</feature>
<dbReference type="GO" id="GO:0016020">
    <property type="term" value="C:membrane"/>
    <property type="evidence" value="ECO:0007669"/>
    <property type="project" value="UniProtKB-SubCell"/>
</dbReference>
<dbReference type="InterPro" id="IPR013525">
    <property type="entry name" value="ABC2_TM"/>
</dbReference>
<evidence type="ECO:0000256" key="2">
    <source>
        <dbReference type="ARBA" id="ARBA00022692"/>
    </source>
</evidence>
<proteinExistence type="predicted"/>
<feature type="transmembrane region" description="Helical" evidence="5">
    <location>
        <begin position="114"/>
        <end position="141"/>
    </location>
</feature>
<evidence type="ECO:0000259" key="6">
    <source>
        <dbReference type="Pfam" id="PF01061"/>
    </source>
</evidence>
<comment type="caution">
    <text evidence="7">The sequence shown here is derived from an EMBL/GenBank/DDBJ whole genome shotgun (WGS) entry which is preliminary data.</text>
</comment>
<comment type="subcellular location">
    <subcellularLocation>
        <location evidence="1">Membrane</location>
        <topology evidence="1">Multi-pass membrane protein</topology>
    </subcellularLocation>
</comment>
<dbReference type="InterPro" id="IPR051784">
    <property type="entry name" value="Nod_factor_ABC_transporter"/>
</dbReference>
<reference evidence="7 8" key="1">
    <citation type="submission" date="2023-05" db="EMBL/GenBank/DDBJ databases">
        <title>[ruminococcus] sp. nov., isolated from a pig farm feces dump.</title>
        <authorList>
            <person name="Chang Y.-H."/>
        </authorList>
    </citation>
    <scope>NUCLEOTIDE SEQUENCE [LARGE SCALE GENOMIC DNA]</scope>
    <source>
        <strain evidence="7 8">YH-rum2234</strain>
    </source>
</reference>
<feature type="transmembrane region" description="Helical" evidence="5">
    <location>
        <begin position="21"/>
        <end position="39"/>
    </location>
</feature>
<evidence type="ECO:0000256" key="5">
    <source>
        <dbReference type="SAM" id="Phobius"/>
    </source>
</evidence>
<feature type="transmembrane region" description="Helical" evidence="5">
    <location>
        <begin position="186"/>
        <end position="205"/>
    </location>
</feature>
<dbReference type="AlphaFoldDB" id="A0AAP4BBY8"/>
<evidence type="ECO:0000256" key="3">
    <source>
        <dbReference type="ARBA" id="ARBA00022989"/>
    </source>
</evidence>
<protein>
    <submittedName>
        <fullName evidence="7">ABC transporter permease</fullName>
    </submittedName>
</protein>
<evidence type="ECO:0000313" key="8">
    <source>
        <dbReference type="Proteomes" id="UP001300383"/>
    </source>
</evidence>
<evidence type="ECO:0000313" key="7">
    <source>
        <dbReference type="EMBL" id="MDI9243155.1"/>
    </source>
</evidence>
<dbReference type="GO" id="GO:0140359">
    <property type="term" value="F:ABC-type transporter activity"/>
    <property type="evidence" value="ECO:0007669"/>
    <property type="project" value="InterPro"/>
</dbReference>
<dbReference type="RefSeq" id="WP_283231583.1">
    <property type="nucleotide sequence ID" value="NZ_JASGBQ010000026.1"/>
</dbReference>
<gene>
    <name evidence="7" type="ORF">QJ036_11870</name>
</gene>
<keyword evidence="4 5" id="KW-0472">Membrane</keyword>